<dbReference type="InterPro" id="IPR014558">
    <property type="entry name" value="UCP029720"/>
</dbReference>
<accession>A0A090DT59</accession>
<keyword evidence="4" id="KW-1185">Reference proteome</keyword>
<reference evidence="4" key="2">
    <citation type="submission" date="2014-08" db="EMBL/GenBank/DDBJ databases">
        <authorList>
            <person name="Moulin L."/>
        </authorList>
    </citation>
    <scope>NUCLEOTIDE SEQUENCE [LARGE SCALE GENOMIC DNA]</scope>
</reference>
<evidence type="ECO:0000313" key="5">
    <source>
        <dbReference type="Proteomes" id="UP000182888"/>
    </source>
</evidence>
<dbReference type="STRING" id="69974.MPLDJ20_120231"/>
<evidence type="ECO:0000313" key="3">
    <source>
        <dbReference type="EMBL" id="CDX59580.1"/>
    </source>
</evidence>
<dbReference type="Pfam" id="PF03640">
    <property type="entry name" value="Lipoprotein_15"/>
    <property type="match status" value="2"/>
</dbReference>
<reference evidence="3" key="1">
    <citation type="submission" date="2014-08" db="EMBL/GenBank/DDBJ databases">
        <title>DNA barcoding of Bradysia (Diptera: Sciaridae) for detection of the immature stages on agricultural crops.</title>
        <authorList>
            <person name="Shin S."/>
            <person name="Jung S."/>
            <person name="Heller K."/>
            <person name="Menzel F."/>
            <person name="Hong T.-K."/>
            <person name="Lee H."/>
            <person name="Lee S."/>
        </authorList>
    </citation>
    <scope>NUCLEOTIDE SEQUENCE</scope>
</reference>
<proteinExistence type="predicted"/>
<dbReference type="GO" id="GO:0043448">
    <property type="term" value="P:alkane catabolic process"/>
    <property type="evidence" value="ECO:0007669"/>
    <property type="project" value="TreeGrafter"/>
</dbReference>
<gene>
    <name evidence="3" type="ORF">MPL1032_270024</name>
    <name evidence="2" type="ORF">MPL3356_240175</name>
</gene>
<reference evidence="5" key="3">
    <citation type="submission" date="2014-08" db="EMBL/GenBank/DDBJ databases">
        <authorList>
            <person name="Edwards T."/>
        </authorList>
    </citation>
    <scope>NUCLEOTIDE SEQUENCE [LARGE SCALE GENOMIC DNA]</scope>
</reference>
<dbReference type="Proteomes" id="UP000045285">
    <property type="component" value="Unassembled WGS sequence"/>
</dbReference>
<keyword evidence="1" id="KW-0732">Signal</keyword>
<feature type="chain" id="PRO_5014219004" description="Lipoprotein" evidence="1">
    <location>
        <begin position="21"/>
        <end position="125"/>
    </location>
</feature>
<protein>
    <recommendedName>
        <fullName evidence="6">Lipoprotein</fullName>
    </recommendedName>
</protein>
<feature type="signal peptide" evidence="1">
    <location>
        <begin position="1"/>
        <end position="20"/>
    </location>
</feature>
<dbReference type="AlphaFoldDB" id="A0A090DT59"/>
<dbReference type="PANTHER" id="PTHR39335:SF1">
    <property type="entry name" value="BLL4220 PROTEIN"/>
    <property type="match status" value="1"/>
</dbReference>
<evidence type="ECO:0008006" key="6">
    <source>
        <dbReference type="Google" id="ProtNLM"/>
    </source>
</evidence>
<dbReference type="EMBL" id="CCMZ01000017">
    <property type="protein sequence ID" value="CDX17775.1"/>
    <property type="molecule type" value="Genomic_DNA"/>
</dbReference>
<dbReference type="EMBL" id="CCND01000020">
    <property type="protein sequence ID" value="CDX59580.1"/>
    <property type="molecule type" value="Genomic_DNA"/>
</dbReference>
<dbReference type="InterPro" id="IPR005297">
    <property type="entry name" value="Lipoprotein_repeat"/>
</dbReference>
<evidence type="ECO:0000256" key="1">
    <source>
        <dbReference type="SAM" id="SignalP"/>
    </source>
</evidence>
<sequence length="125" mass="13462">MKAIALGFAALLLGTAASHAAEAWKEAEVGGTKIYTDAKGMTLYTFDKDEKGKSNCYDKCAANWPPLKAKASAKTEGEWSVVKRKDGTHMWAYDGKPVYTFVKDKKAGDMTGEGVAGAWHVVKAD</sequence>
<evidence type="ECO:0000313" key="2">
    <source>
        <dbReference type="EMBL" id="CDX17775.1"/>
    </source>
</evidence>
<organism evidence="2 4">
    <name type="scientific">Mesorhizobium plurifarium</name>
    <dbReference type="NCBI Taxonomy" id="69974"/>
    <lineage>
        <taxon>Bacteria</taxon>
        <taxon>Pseudomonadati</taxon>
        <taxon>Pseudomonadota</taxon>
        <taxon>Alphaproteobacteria</taxon>
        <taxon>Hyphomicrobiales</taxon>
        <taxon>Phyllobacteriaceae</taxon>
        <taxon>Mesorhizobium</taxon>
    </lineage>
</organism>
<dbReference type="Proteomes" id="UP000182888">
    <property type="component" value="Unassembled WGS sequence"/>
</dbReference>
<evidence type="ECO:0000313" key="4">
    <source>
        <dbReference type="Proteomes" id="UP000045285"/>
    </source>
</evidence>
<name>A0A090DT59_MESPL</name>
<dbReference type="PANTHER" id="PTHR39335">
    <property type="entry name" value="BLL4220 PROTEIN"/>
    <property type="match status" value="1"/>
</dbReference>
<dbReference type="PIRSF" id="PIRSF029720">
    <property type="entry name" value="UCP029720"/>
    <property type="match status" value="1"/>
</dbReference>
<reference evidence="2" key="4">
    <citation type="submission" date="2014-08" db="EMBL/GenBank/DDBJ databases">
        <authorList>
            <person name="Moulin Lionel"/>
        </authorList>
    </citation>
    <scope>NUCLEOTIDE SEQUENCE [LARGE SCALE GENOMIC DNA]</scope>
</reference>